<keyword evidence="6" id="KW-0186">Copper</keyword>
<evidence type="ECO:0000256" key="5">
    <source>
        <dbReference type="ARBA" id="ARBA00023002"/>
    </source>
</evidence>
<comment type="similarity">
    <text evidence="2">Belongs to the tyrosinase family.</text>
</comment>
<dbReference type="PROSITE" id="PS00498">
    <property type="entry name" value="TYROSINASE_2"/>
    <property type="match status" value="1"/>
</dbReference>
<keyword evidence="11" id="KW-0732">Signal</keyword>
<evidence type="ECO:0000256" key="10">
    <source>
        <dbReference type="ARBA" id="ARBA00048881"/>
    </source>
</evidence>
<organism evidence="14 15">
    <name type="scientific">Metarhizium album (strain ARSEF 1941)</name>
    <dbReference type="NCBI Taxonomy" id="1081103"/>
    <lineage>
        <taxon>Eukaryota</taxon>
        <taxon>Fungi</taxon>
        <taxon>Dikarya</taxon>
        <taxon>Ascomycota</taxon>
        <taxon>Pezizomycotina</taxon>
        <taxon>Sordariomycetes</taxon>
        <taxon>Hypocreomycetidae</taxon>
        <taxon>Hypocreales</taxon>
        <taxon>Clavicipitaceae</taxon>
        <taxon>Metarhizium</taxon>
    </lineage>
</organism>
<dbReference type="Pfam" id="PF18132">
    <property type="entry name" value="Tyrosinase_C"/>
    <property type="match status" value="1"/>
</dbReference>
<reference evidence="14 15" key="1">
    <citation type="journal article" date="2014" name="Proc. Natl. Acad. Sci. U.S.A.">
        <title>Trajectory and genomic determinants of fungal-pathogen speciation and host adaptation.</title>
        <authorList>
            <person name="Hu X."/>
            <person name="Xiao G."/>
            <person name="Zheng P."/>
            <person name="Shang Y."/>
            <person name="Su Y."/>
            <person name="Zhang X."/>
            <person name="Liu X."/>
            <person name="Zhan S."/>
            <person name="St Leger R.J."/>
            <person name="Wang C."/>
        </authorList>
    </citation>
    <scope>NUCLEOTIDE SEQUENCE [LARGE SCALE GENOMIC DNA]</scope>
    <source>
        <strain evidence="14 15">ARSEF 1941</strain>
    </source>
</reference>
<comment type="cofactor">
    <cofactor evidence="1">
        <name>Cu(2+)</name>
        <dbReference type="ChEBI" id="CHEBI:29036"/>
    </cofactor>
</comment>
<feature type="domain" description="Tyrosinase copper-binding" evidence="12">
    <location>
        <begin position="126"/>
        <end position="143"/>
    </location>
</feature>
<dbReference type="RefSeq" id="XP_040676301.1">
    <property type="nucleotide sequence ID" value="XM_040825744.1"/>
</dbReference>
<dbReference type="Gene3D" id="1.10.1280.10">
    <property type="entry name" value="Di-copper center containing domain from catechol oxidase"/>
    <property type="match status" value="1"/>
</dbReference>
<dbReference type="GO" id="GO:0042438">
    <property type="term" value="P:melanin biosynthetic process"/>
    <property type="evidence" value="ECO:0007669"/>
    <property type="project" value="UniProtKB-KW"/>
</dbReference>
<evidence type="ECO:0000256" key="3">
    <source>
        <dbReference type="ARBA" id="ARBA00011906"/>
    </source>
</evidence>
<accession>A0A0B2WQI7</accession>
<keyword evidence="4" id="KW-0479">Metal-binding</keyword>
<evidence type="ECO:0000256" key="4">
    <source>
        <dbReference type="ARBA" id="ARBA00022723"/>
    </source>
</evidence>
<keyword evidence="7" id="KW-0503">Monooxygenase</keyword>
<dbReference type="PRINTS" id="PR00092">
    <property type="entry name" value="TYROSINASE"/>
</dbReference>
<dbReference type="Proteomes" id="UP000030816">
    <property type="component" value="Unassembled WGS sequence"/>
</dbReference>
<evidence type="ECO:0000259" key="13">
    <source>
        <dbReference type="PROSITE" id="PS00498"/>
    </source>
</evidence>
<evidence type="ECO:0000313" key="14">
    <source>
        <dbReference type="EMBL" id="KHN95235.1"/>
    </source>
</evidence>
<name>A0A0B2WQI7_METAS</name>
<protein>
    <recommendedName>
        <fullName evidence="3">tyrosinase</fullName>
        <ecNumber evidence="3">1.14.18.1</ecNumber>
    </recommendedName>
</protein>
<comment type="catalytic activity">
    <reaction evidence="10">
        <text>L-tyrosine + O2 = L-dopaquinone + H2O</text>
        <dbReference type="Rhea" id="RHEA:18117"/>
        <dbReference type="ChEBI" id="CHEBI:15377"/>
        <dbReference type="ChEBI" id="CHEBI:15379"/>
        <dbReference type="ChEBI" id="CHEBI:57924"/>
        <dbReference type="ChEBI" id="CHEBI:58315"/>
        <dbReference type="EC" id="1.14.18.1"/>
    </reaction>
</comment>
<keyword evidence="8" id="KW-0470">Melanin biosynthesis</keyword>
<gene>
    <name evidence="14" type="ORF">MAM_06946</name>
</gene>
<dbReference type="Pfam" id="PF00264">
    <property type="entry name" value="Tyrosinase"/>
    <property type="match status" value="1"/>
</dbReference>
<feature type="domain" description="Tyrosinase copper-binding" evidence="13">
    <location>
        <begin position="325"/>
        <end position="336"/>
    </location>
</feature>
<dbReference type="PANTHER" id="PTHR11474">
    <property type="entry name" value="TYROSINASE FAMILY MEMBER"/>
    <property type="match status" value="1"/>
</dbReference>
<comment type="caution">
    <text evidence="14">The sequence shown here is derived from an EMBL/GenBank/DDBJ whole genome shotgun (WGS) entry which is preliminary data.</text>
</comment>
<keyword evidence="15" id="KW-1185">Reference proteome</keyword>
<dbReference type="InterPro" id="IPR008922">
    <property type="entry name" value="Di-copper_centre_dom_sf"/>
</dbReference>
<dbReference type="Gene3D" id="2.60.310.20">
    <property type="match status" value="1"/>
</dbReference>
<evidence type="ECO:0000256" key="8">
    <source>
        <dbReference type="ARBA" id="ARBA00023101"/>
    </source>
</evidence>
<dbReference type="PANTHER" id="PTHR11474:SF76">
    <property type="entry name" value="SHKT DOMAIN-CONTAINING PROTEIN"/>
    <property type="match status" value="1"/>
</dbReference>
<comment type="catalytic activity">
    <reaction evidence="9">
        <text>2 L-dopa + O2 = 2 L-dopaquinone + 2 H2O</text>
        <dbReference type="Rhea" id="RHEA:34287"/>
        <dbReference type="ChEBI" id="CHEBI:15377"/>
        <dbReference type="ChEBI" id="CHEBI:15379"/>
        <dbReference type="ChEBI" id="CHEBI:57504"/>
        <dbReference type="ChEBI" id="CHEBI:57924"/>
        <dbReference type="EC" id="1.14.18.1"/>
    </reaction>
</comment>
<evidence type="ECO:0000256" key="1">
    <source>
        <dbReference type="ARBA" id="ARBA00001973"/>
    </source>
</evidence>
<dbReference type="InterPro" id="IPR050316">
    <property type="entry name" value="Tyrosinase/Hemocyanin"/>
</dbReference>
<dbReference type="GeneID" id="63741401"/>
<sequence>MRLSTIIAGTLGAMLAVAQSYDFGFDIQALMANGTLAKRQGGGIIPVGQLPRRGDGSLPTRQELRQLQSNGYMWDLFILALSAMQAVDQNDPLSWYQVAGIHGLPFVPWNGVQPVRGAEQSGYCTHTSILFLMWHRPYLALWEQALYNLANVIAGTFSDPGYRQAAAEFRIPYWDWSVTPTGQDFLPSVLWSPTIRQRGPNGVQVIANPLYSYRFHPVGGDAMVWPPFTFWPETKRGPNNAANPANPPSDNARVNAALFAQLGSLQQRLYILFSRYTDYNQFATRAWAASQPSPGWDSLESVHDAIHLFGGLNGNMQFVPASAFDPLFLLHHVNVDRLTAMWQILNGNAWMQPMVAGETSYTYTVGTWQYANSPLTPFYQADGTFWTSDAARNWELFGYTYQDADPSQIGLPQLQSNLMRNINQWWGGGRPSGLAARGDDDKTAAVVRDAHYTEWIVDIRVDTRTAVNGSFAIPFFIGHVPADSHEWESAPSHVGSVAVTAMHRGAATSPSAQSSSSLPLTLALLRMVRAGHIGSLDPEDVEPLLREKLQFRVVDGDKNGLDPQLVDGLYIRVTSSTVRAARSDAELPVWGSTVERFDLYA</sequence>
<dbReference type="GO" id="GO:0004503">
    <property type="term" value="F:tyrosinase activity"/>
    <property type="evidence" value="ECO:0007669"/>
    <property type="project" value="UniProtKB-EC"/>
</dbReference>
<dbReference type="EC" id="1.14.18.1" evidence="3"/>
<dbReference type="HOGENOM" id="CLU_013691_3_1_1"/>
<dbReference type="STRING" id="1081103.A0A0B2WQI7"/>
<dbReference type="OrthoDB" id="6132182at2759"/>
<evidence type="ECO:0000256" key="11">
    <source>
        <dbReference type="SAM" id="SignalP"/>
    </source>
</evidence>
<feature type="chain" id="PRO_5002081467" description="tyrosinase" evidence="11">
    <location>
        <begin position="21"/>
        <end position="601"/>
    </location>
</feature>
<dbReference type="PROSITE" id="PS00497">
    <property type="entry name" value="TYROSINASE_1"/>
    <property type="match status" value="1"/>
</dbReference>
<evidence type="ECO:0000313" key="15">
    <source>
        <dbReference type="Proteomes" id="UP000030816"/>
    </source>
</evidence>
<proteinExistence type="inferred from homology"/>
<dbReference type="SUPFAM" id="SSF48056">
    <property type="entry name" value="Di-copper centre-containing domain"/>
    <property type="match status" value="1"/>
</dbReference>
<dbReference type="InterPro" id="IPR041640">
    <property type="entry name" value="Tyrosinase_C"/>
</dbReference>
<feature type="signal peptide" evidence="11">
    <location>
        <begin position="1"/>
        <end position="20"/>
    </location>
</feature>
<dbReference type="GO" id="GO:0046872">
    <property type="term" value="F:metal ion binding"/>
    <property type="evidence" value="ECO:0007669"/>
    <property type="project" value="UniProtKB-KW"/>
</dbReference>
<dbReference type="InterPro" id="IPR002227">
    <property type="entry name" value="Tyrosinase_Cu-bd"/>
</dbReference>
<evidence type="ECO:0000256" key="7">
    <source>
        <dbReference type="ARBA" id="ARBA00023033"/>
    </source>
</evidence>
<evidence type="ECO:0000256" key="2">
    <source>
        <dbReference type="ARBA" id="ARBA00009928"/>
    </source>
</evidence>
<keyword evidence="5" id="KW-0560">Oxidoreductase</keyword>
<dbReference type="AlphaFoldDB" id="A0A0B2WQI7"/>
<evidence type="ECO:0000256" key="9">
    <source>
        <dbReference type="ARBA" id="ARBA00048233"/>
    </source>
</evidence>
<evidence type="ECO:0000256" key="6">
    <source>
        <dbReference type="ARBA" id="ARBA00023008"/>
    </source>
</evidence>
<dbReference type="EMBL" id="AZHE01000025">
    <property type="protein sequence ID" value="KHN95235.1"/>
    <property type="molecule type" value="Genomic_DNA"/>
</dbReference>
<evidence type="ECO:0000259" key="12">
    <source>
        <dbReference type="PROSITE" id="PS00497"/>
    </source>
</evidence>